<evidence type="ECO:0000313" key="3">
    <source>
        <dbReference type="EMBL" id="RGX91844.1"/>
    </source>
</evidence>
<name>A0AA92WDZ9_9BACT</name>
<dbReference type="InterPro" id="IPR011856">
    <property type="entry name" value="tRNA_endonuc-like_dom_sf"/>
</dbReference>
<accession>A0AA92WDZ9</accession>
<dbReference type="Pfam" id="PF17761">
    <property type="entry name" value="DUF1016_N"/>
    <property type="match status" value="1"/>
</dbReference>
<dbReference type="EMBL" id="QSCI01000067">
    <property type="protein sequence ID" value="RGX91844.1"/>
    <property type="molecule type" value="Genomic_DNA"/>
</dbReference>
<reference evidence="3 4" key="1">
    <citation type="submission" date="2018-08" db="EMBL/GenBank/DDBJ databases">
        <title>A genome reference for cultivated species of the human gut microbiota.</title>
        <authorList>
            <person name="Zou Y."/>
            <person name="Xue W."/>
            <person name="Luo G."/>
        </authorList>
    </citation>
    <scope>NUCLEOTIDE SEQUENCE [LARGE SCALE GENOMIC DNA]</scope>
    <source>
        <strain evidence="3 4">OF03-3</strain>
    </source>
</reference>
<dbReference type="Pfam" id="PF06250">
    <property type="entry name" value="YhcG_C"/>
    <property type="match status" value="1"/>
</dbReference>
<dbReference type="AlphaFoldDB" id="A0AA92WDZ9"/>
<dbReference type="Gene3D" id="3.40.1350.10">
    <property type="match status" value="1"/>
</dbReference>
<organism evidence="3 4">
    <name type="scientific">Segatella copri</name>
    <dbReference type="NCBI Taxonomy" id="165179"/>
    <lineage>
        <taxon>Bacteria</taxon>
        <taxon>Pseudomonadati</taxon>
        <taxon>Bacteroidota</taxon>
        <taxon>Bacteroidia</taxon>
        <taxon>Bacteroidales</taxon>
        <taxon>Prevotellaceae</taxon>
        <taxon>Segatella</taxon>
    </lineage>
</organism>
<feature type="domain" description="YhcG N-terminal" evidence="2">
    <location>
        <begin position="15"/>
        <end position="180"/>
    </location>
</feature>
<evidence type="ECO:0000259" key="1">
    <source>
        <dbReference type="Pfam" id="PF06250"/>
    </source>
</evidence>
<evidence type="ECO:0000313" key="4">
    <source>
        <dbReference type="Proteomes" id="UP000285604"/>
    </source>
</evidence>
<dbReference type="PANTHER" id="PTHR30547">
    <property type="entry name" value="UNCHARACTERIZED PROTEIN YHCG-RELATED"/>
    <property type="match status" value="1"/>
</dbReference>
<dbReference type="InterPro" id="IPR009362">
    <property type="entry name" value="YhcG_C"/>
</dbReference>
<comment type="caution">
    <text evidence="3">The sequence shown here is derived from an EMBL/GenBank/DDBJ whole genome shotgun (WGS) entry which is preliminary data.</text>
</comment>
<dbReference type="PANTHER" id="PTHR30547:SF5">
    <property type="entry name" value="NUCLEASE YHCG-RELATED"/>
    <property type="match status" value="1"/>
</dbReference>
<feature type="domain" description="YhcG PDDEXK nuclease" evidence="1">
    <location>
        <begin position="205"/>
        <end position="357"/>
    </location>
</feature>
<dbReference type="Proteomes" id="UP000285604">
    <property type="component" value="Unassembled WGS sequence"/>
</dbReference>
<dbReference type="InterPro" id="IPR041527">
    <property type="entry name" value="YhcG_N"/>
</dbReference>
<protein>
    <submittedName>
        <fullName evidence="3">DUF1016 domain-containing protein</fullName>
    </submittedName>
</protein>
<dbReference type="InterPro" id="IPR053148">
    <property type="entry name" value="PD-DEXK-like_domain"/>
</dbReference>
<evidence type="ECO:0000259" key="2">
    <source>
        <dbReference type="Pfam" id="PF17761"/>
    </source>
</evidence>
<sequence length="378" mass="44600">MNEISKREDSLFEHVSKLIDEARKHLKTTIDTTMVYTYYGVGKYIVEDEQQGETRAAYGKTVLKRLSVRLTEKYGKGWSYSNLRQIRQFYMVYSDLTDSVCQIHDRNDRQCLSNSQATKLHQLEKGNTVAPKFTLSWSHYLILMRIANQNERNFYEIECYKQNWSVRQLQRQYTSSLYERLALSRNKDEVMRLAQEGQTIEKASDVIKSPLTLEFLGLKPEAVYSESKLECAIISKIQDFLLEMGKGFLFEARQKRFTFDEQNFYVDLVLYNRLLQCYCLIDLKIDKLTHQDLGQMQMYVNYFDRFVKQDFEKPTIGILLCKEKNDALVELTLPKDANIYASAYQLYLPDKALLQAKVKEWIAEFEENEELMKHESDE</sequence>
<dbReference type="GO" id="GO:0003676">
    <property type="term" value="F:nucleic acid binding"/>
    <property type="evidence" value="ECO:0007669"/>
    <property type="project" value="InterPro"/>
</dbReference>
<gene>
    <name evidence="3" type="ORF">DXA63_12295</name>
</gene>
<proteinExistence type="predicted"/>